<reference evidence="1 2" key="1">
    <citation type="submission" date="2018-01" db="EMBL/GenBank/DDBJ databases">
        <title>Whole genome sequencing of Histamine producing bacteria.</title>
        <authorList>
            <person name="Butler K."/>
        </authorList>
    </citation>
    <scope>NUCLEOTIDE SEQUENCE [LARGE SCALE GENOMIC DNA]</scope>
    <source>
        <strain evidence="1 2">NCIMB 13481</strain>
    </source>
</reference>
<evidence type="ECO:0000313" key="2">
    <source>
        <dbReference type="Proteomes" id="UP000241954"/>
    </source>
</evidence>
<gene>
    <name evidence="1" type="ORF">C9I88_19115</name>
</gene>
<dbReference type="Proteomes" id="UP000241954">
    <property type="component" value="Unassembled WGS sequence"/>
</dbReference>
<protein>
    <submittedName>
        <fullName evidence="1">Uncharacterized protein</fullName>
    </submittedName>
</protein>
<evidence type="ECO:0000313" key="1">
    <source>
        <dbReference type="EMBL" id="PSV89137.1"/>
    </source>
</evidence>
<dbReference type="EMBL" id="PYLW01000035">
    <property type="protein sequence ID" value="PSV89137.1"/>
    <property type="molecule type" value="Genomic_DNA"/>
</dbReference>
<comment type="caution">
    <text evidence="1">The sequence shown here is derived from an EMBL/GenBank/DDBJ whole genome shotgun (WGS) entry which is preliminary data.</text>
</comment>
<proteinExistence type="predicted"/>
<name>A0A2T3M973_9GAMM</name>
<accession>A0A2T3M973</accession>
<organism evidence="1 2">
    <name type="scientific">Photobacterium iliopiscarium</name>
    <dbReference type="NCBI Taxonomy" id="56192"/>
    <lineage>
        <taxon>Bacteria</taxon>
        <taxon>Pseudomonadati</taxon>
        <taxon>Pseudomonadota</taxon>
        <taxon>Gammaproteobacteria</taxon>
        <taxon>Vibrionales</taxon>
        <taxon>Vibrionaceae</taxon>
        <taxon>Photobacterium</taxon>
    </lineage>
</organism>
<sequence length="86" mass="9613">MSDSNVIVNNSVSFNDYLKSRFANGKSFSYYYKSEESDQRAIAVSCALELIRAQISSGSGYQLDTQLKELSTFADQIQDALKVNNQ</sequence>
<dbReference type="AlphaFoldDB" id="A0A2T3M973"/>
<dbReference type="RefSeq" id="WP_107238072.1">
    <property type="nucleotide sequence ID" value="NZ_PYLW01000035.1"/>
</dbReference>